<keyword evidence="5" id="KW-0029">Amino-acid transport</keyword>
<evidence type="ECO:0000256" key="1">
    <source>
        <dbReference type="ARBA" id="ARBA00005417"/>
    </source>
</evidence>
<comment type="similarity">
    <text evidence="1">Belongs to the ABC transporter superfamily.</text>
</comment>
<dbReference type="PANTHER" id="PTHR43820:SF2">
    <property type="entry name" value="ABC TRANSPORTER ATP-BINDING PROTEIN"/>
    <property type="match status" value="1"/>
</dbReference>
<dbReference type="Proteomes" id="UP000322080">
    <property type="component" value="Unassembled WGS sequence"/>
</dbReference>
<evidence type="ECO:0000256" key="4">
    <source>
        <dbReference type="ARBA" id="ARBA00022840"/>
    </source>
</evidence>
<keyword evidence="8" id="KW-1185">Reference proteome</keyword>
<dbReference type="InterPro" id="IPR052156">
    <property type="entry name" value="BCAA_Transport_ATP-bd_LivF"/>
</dbReference>
<comment type="caution">
    <text evidence="7">The sequence shown here is derived from an EMBL/GenBank/DDBJ whole genome shotgun (WGS) entry which is preliminary data.</text>
</comment>
<dbReference type="Pfam" id="PF00005">
    <property type="entry name" value="ABC_tran"/>
    <property type="match status" value="1"/>
</dbReference>
<organism evidence="7 8">
    <name type="scientific">Maritimibacter fusiformis</name>
    <dbReference type="NCBI Taxonomy" id="2603819"/>
    <lineage>
        <taxon>Bacteria</taxon>
        <taxon>Pseudomonadati</taxon>
        <taxon>Pseudomonadota</taxon>
        <taxon>Alphaproteobacteria</taxon>
        <taxon>Rhodobacterales</taxon>
        <taxon>Roseobacteraceae</taxon>
        <taxon>Maritimibacter</taxon>
    </lineage>
</organism>
<dbReference type="PROSITE" id="PS50893">
    <property type="entry name" value="ABC_TRANSPORTER_2"/>
    <property type="match status" value="1"/>
</dbReference>
<dbReference type="GO" id="GO:0016887">
    <property type="term" value="F:ATP hydrolysis activity"/>
    <property type="evidence" value="ECO:0007669"/>
    <property type="project" value="InterPro"/>
</dbReference>
<dbReference type="Gene3D" id="3.40.50.300">
    <property type="entry name" value="P-loop containing nucleotide triphosphate hydrolases"/>
    <property type="match status" value="1"/>
</dbReference>
<evidence type="ECO:0000313" key="7">
    <source>
        <dbReference type="EMBL" id="TYB82031.1"/>
    </source>
</evidence>
<evidence type="ECO:0000256" key="3">
    <source>
        <dbReference type="ARBA" id="ARBA00022741"/>
    </source>
</evidence>
<keyword evidence="2" id="KW-0813">Transport</keyword>
<gene>
    <name evidence="7" type="ORF">FVF75_04665</name>
</gene>
<keyword evidence="4 7" id="KW-0067">ATP-binding</keyword>
<name>A0A5D0RMX0_9RHOB</name>
<accession>A0A5D0RMX0</accession>
<dbReference type="SUPFAM" id="SSF52540">
    <property type="entry name" value="P-loop containing nucleoside triphosphate hydrolases"/>
    <property type="match status" value="1"/>
</dbReference>
<dbReference type="GO" id="GO:0015658">
    <property type="term" value="F:branched-chain amino acid transmembrane transporter activity"/>
    <property type="evidence" value="ECO:0007669"/>
    <property type="project" value="TreeGrafter"/>
</dbReference>
<evidence type="ECO:0000259" key="6">
    <source>
        <dbReference type="PROSITE" id="PS50893"/>
    </source>
</evidence>
<evidence type="ECO:0000256" key="5">
    <source>
        <dbReference type="ARBA" id="ARBA00022970"/>
    </source>
</evidence>
<reference evidence="7 8" key="1">
    <citation type="submission" date="2019-08" db="EMBL/GenBank/DDBJ databases">
        <title>Identification of a novel species of the genus Boseongicola.</title>
        <authorList>
            <person name="Zhang X.-Q."/>
        </authorList>
    </citation>
    <scope>NUCLEOTIDE SEQUENCE [LARGE SCALE GENOMIC DNA]</scope>
    <source>
        <strain evidence="7 8">HY14</strain>
    </source>
</reference>
<dbReference type="PANTHER" id="PTHR43820">
    <property type="entry name" value="HIGH-AFFINITY BRANCHED-CHAIN AMINO ACID TRANSPORT ATP-BINDING PROTEIN LIVF"/>
    <property type="match status" value="1"/>
</dbReference>
<dbReference type="RefSeq" id="WP_148376700.1">
    <property type="nucleotide sequence ID" value="NZ_VSIY01000004.1"/>
</dbReference>
<dbReference type="InterPro" id="IPR003593">
    <property type="entry name" value="AAA+_ATPase"/>
</dbReference>
<proteinExistence type="inferred from homology"/>
<sequence length="234" mass="25720">MIAAEDINAFYGPSHILFDLSFSMAATERVAVVGRNGAGKSTLLKSLMNAGPRVEGKVSWQGRSLGRSAAYKRARLGLQMVPEDRRIYHHLTVRENVRIAGHARPSSAPRLDPDAVLAQFPMLEPLRDRMGFQLSGGQQQILAIARAVAAHPTVMLLDEPTEGVAPAIVEDMVGTIRDMCDSTGMGLLLCEQNLWFARKLTDRIVVMDTGRIAFDGTWQEFAARPEIKETHLAL</sequence>
<evidence type="ECO:0000256" key="2">
    <source>
        <dbReference type="ARBA" id="ARBA00022448"/>
    </source>
</evidence>
<dbReference type="AlphaFoldDB" id="A0A5D0RMX0"/>
<protein>
    <submittedName>
        <fullName evidence="7">ABC transporter ATP-binding protein</fullName>
    </submittedName>
</protein>
<feature type="domain" description="ABC transporter" evidence="6">
    <location>
        <begin position="2"/>
        <end position="234"/>
    </location>
</feature>
<dbReference type="SMART" id="SM00382">
    <property type="entry name" value="AAA"/>
    <property type="match status" value="1"/>
</dbReference>
<dbReference type="CDD" id="cd03224">
    <property type="entry name" value="ABC_TM1139_LivF_branched"/>
    <property type="match status" value="1"/>
</dbReference>
<dbReference type="InterPro" id="IPR027417">
    <property type="entry name" value="P-loop_NTPase"/>
</dbReference>
<dbReference type="InterPro" id="IPR003439">
    <property type="entry name" value="ABC_transporter-like_ATP-bd"/>
</dbReference>
<keyword evidence="3" id="KW-0547">Nucleotide-binding</keyword>
<dbReference type="EMBL" id="VSIY01000004">
    <property type="protein sequence ID" value="TYB82031.1"/>
    <property type="molecule type" value="Genomic_DNA"/>
</dbReference>
<evidence type="ECO:0000313" key="8">
    <source>
        <dbReference type="Proteomes" id="UP000322080"/>
    </source>
</evidence>
<dbReference type="GO" id="GO:0005524">
    <property type="term" value="F:ATP binding"/>
    <property type="evidence" value="ECO:0007669"/>
    <property type="project" value="UniProtKB-KW"/>
</dbReference>
<dbReference type="GO" id="GO:0015807">
    <property type="term" value="P:L-amino acid transport"/>
    <property type="evidence" value="ECO:0007669"/>
    <property type="project" value="TreeGrafter"/>
</dbReference>